<proteinExistence type="predicted"/>
<dbReference type="AlphaFoldDB" id="A0AA36H8X9"/>
<comment type="caution">
    <text evidence="1">The sequence shown here is derived from an EMBL/GenBank/DDBJ whole genome shotgun (WGS) entry which is preliminary data.</text>
</comment>
<organism evidence="1 2">
    <name type="scientific">Cylicocyclus nassatus</name>
    <name type="common">Nematode worm</name>
    <dbReference type="NCBI Taxonomy" id="53992"/>
    <lineage>
        <taxon>Eukaryota</taxon>
        <taxon>Metazoa</taxon>
        <taxon>Ecdysozoa</taxon>
        <taxon>Nematoda</taxon>
        <taxon>Chromadorea</taxon>
        <taxon>Rhabditida</taxon>
        <taxon>Rhabditina</taxon>
        <taxon>Rhabditomorpha</taxon>
        <taxon>Strongyloidea</taxon>
        <taxon>Strongylidae</taxon>
        <taxon>Cylicocyclus</taxon>
    </lineage>
</organism>
<accession>A0AA36H8X9</accession>
<evidence type="ECO:0000313" key="1">
    <source>
        <dbReference type="EMBL" id="CAJ0606137.1"/>
    </source>
</evidence>
<dbReference type="PANTHER" id="PTHR31751:SF42">
    <property type="entry name" value="PROTEIN CBG10204"/>
    <property type="match status" value="1"/>
</dbReference>
<sequence>MGLELPSISTYKRIFEEVRLFIGRVYEKHQSHFIKEITEAYQNEGECGWDMAVDGAYDSKGRSAELCKVLAVDLRTKRIHSEVVNLPKQAGSGRMEKEGFHRMPRWVQSRDLFIRSIATDRSPMYGTEINSYNMQFGKQIEWRLVPDMWTFIFGR</sequence>
<dbReference type="Proteomes" id="UP001176961">
    <property type="component" value="Unassembled WGS sequence"/>
</dbReference>
<reference evidence="1" key="1">
    <citation type="submission" date="2023-07" db="EMBL/GenBank/DDBJ databases">
        <authorList>
            <consortium name="CYATHOMIX"/>
        </authorList>
    </citation>
    <scope>NUCLEOTIDE SEQUENCE</scope>
    <source>
        <strain evidence="1">N/A</strain>
    </source>
</reference>
<evidence type="ECO:0000313" key="2">
    <source>
        <dbReference type="Proteomes" id="UP001176961"/>
    </source>
</evidence>
<dbReference type="PANTHER" id="PTHR31751">
    <property type="entry name" value="SI:CH211-108C17.2-RELATED-RELATED"/>
    <property type="match status" value="1"/>
</dbReference>
<protein>
    <recommendedName>
        <fullName evidence="3">Transposase</fullName>
    </recommendedName>
</protein>
<evidence type="ECO:0008006" key="3">
    <source>
        <dbReference type="Google" id="ProtNLM"/>
    </source>
</evidence>
<gene>
    <name evidence="1" type="ORF">CYNAS_LOCUS18120</name>
</gene>
<keyword evidence="2" id="KW-1185">Reference proteome</keyword>
<name>A0AA36H8X9_CYLNA</name>
<dbReference type="EMBL" id="CATQJL010000316">
    <property type="protein sequence ID" value="CAJ0606137.1"/>
    <property type="molecule type" value="Genomic_DNA"/>
</dbReference>